<dbReference type="AlphaFoldDB" id="A0A6L3TCT4"/>
<dbReference type="OrthoDB" id="2389872at2"/>
<evidence type="ECO:0000313" key="1">
    <source>
        <dbReference type="EMBL" id="KAB1081843.1"/>
    </source>
</evidence>
<sequence>MGDLTLHDTGGMLMAILMERASETGRSPEDVAKEAMLRGLMWSPAERVAHADRIRAVARPPGDGQPFEDSTILIRRLRDGE</sequence>
<keyword evidence="2" id="KW-1185">Reference proteome</keyword>
<name>A0A6L3TCT4_9HYPH</name>
<gene>
    <name evidence="1" type="ORF">F6X53_01745</name>
</gene>
<evidence type="ECO:0000313" key="2">
    <source>
        <dbReference type="Proteomes" id="UP000474159"/>
    </source>
</evidence>
<proteinExistence type="predicted"/>
<dbReference type="Proteomes" id="UP000474159">
    <property type="component" value="Unassembled WGS sequence"/>
</dbReference>
<comment type="caution">
    <text evidence="1">The sequence shown here is derived from an EMBL/GenBank/DDBJ whole genome shotgun (WGS) entry which is preliminary data.</text>
</comment>
<reference evidence="1 2" key="1">
    <citation type="submission" date="2019-09" db="EMBL/GenBank/DDBJ databases">
        <title>YIM 48816 draft genome.</title>
        <authorList>
            <person name="Jiang L."/>
        </authorList>
    </citation>
    <scope>NUCLEOTIDE SEQUENCE [LARGE SCALE GENOMIC DNA]</scope>
    <source>
        <strain evidence="1 2">YIM 48816</strain>
    </source>
</reference>
<dbReference type="RefSeq" id="WP_150996550.1">
    <property type="nucleotide sequence ID" value="NZ_BPQY01000316.1"/>
</dbReference>
<organism evidence="1 2">
    <name type="scientific">Methylobacterium soli</name>
    <dbReference type="NCBI Taxonomy" id="553447"/>
    <lineage>
        <taxon>Bacteria</taxon>
        <taxon>Pseudomonadati</taxon>
        <taxon>Pseudomonadota</taxon>
        <taxon>Alphaproteobacteria</taxon>
        <taxon>Hyphomicrobiales</taxon>
        <taxon>Methylobacteriaceae</taxon>
        <taxon>Methylobacterium</taxon>
    </lineage>
</organism>
<protein>
    <submittedName>
        <fullName evidence="1">Uncharacterized protein</fullName>
    </submittedName>
</protein>
<dbReference type="EMBL" id="VZZK01000001">
    <property type="protein sequence ID" value="KAB1081843.1"/>
    <property type="molecule type" value="Genomic_DNA"/>
</dbReference>
<accession>A0A6L3TCT4</accession>